<organism evidence="2 3">
    <name type="scientific">Nitrospina watsonii</name>
    <dbReference type="NCBI Taxonomy" id="1323948"/>
    <lineage>
        <taxon>Bacteria</taxon>
        <taxon>Pseudomonadati</taxon>
        <taxon>Nitrospinota/Tectimicrobiota group</taxon>
        <taxon>Nitrospinota</taxon>
        <taxon>Nitrospinia</taxon>
        <taxon>Nitrospinales</taxon>
        <taxon>Nitrospinaceae</taxon>
        <taxon>Nitrospina</taxon>
    </lineage>
</organism>
<reference evidence="2 3" key="1">
    <citation type="submission" date="2022-09" db="EMBL/GenBank/DDBJ databases">
        <authorList>
            <person name="Kop L."/>
        </authorList>
    </citation>
    <scope>NUCLEOTIDE SEQUENCE [LARGE SCALE GENOMIC DNA]</scope>
    <source>
        <strain evidence="2 3">347</strain>
    </source>
</reference>
<evidence type="ECO:0000313" key="2">
    <source>
        <dbReference type="EMBL" id="CAI2717424.1"/>
    </source>
</evidence>
<dbReference type="Proteomes" id="UP001157733">
    <property type="component" value="Chromosome"/>
</dbReference>
<keyword evidence="3" id="KW-1185">Reference proteome</keyword>
<gene>
    <name evidence="2" type="ORF">NSPWAT_0565</name>
</gene>
<feature type="compositionally biased region" description="Polar residues" evidence="1">
    <location>
        <begin position="23"/>
        <end position="32"/>
    </location>
</feature>
<evidence type="ECO:0000313" key="3">
    <source>
        <dbReference type="Proteomes" id="UP001157733"/>
    </source>
</evidence>
<sequence>MQARLQRHPGHRVAVLRAGTRGRSGSQCQACQQGAKDQGVGTELHESTNTDDDPSRLRDEAESSNWLLNYNKKPARTSWPAGFIQLGPFEGFKPRRSSLN</sequence>
<proteinExistence type="predicted"/>
<dbReference type="EMBL" id="OX336137">
    <property type="protein sequence ID" value="CAI2717424.1"/>
    <property type="molecule type" value="Genomic_DNA"/>
</dbReference>
<evidence type="ECO:0000256" key="1">
    <source>
        <dbReference type="SAM" id="MobiDB-lite"/>
    </source>
</evidence>
<feature type="compositionally biased region" description="Basic residues" evidence="1">
    <location>
        <begin position="1"/>
        <end position="11"/>
    </location>
</feature>
<accession>A0ABN8VZ73</accession>
<feature type="compositionally biased region" description="Basic and acidic residues" evidence="1">
    <location>
        <begin position="43"/>
        <end position="60"/>
    </location>
</feature>
<name>A0ABN8VZ73_9BACT</name>
<protein>
    <submittedName>
        <fullName evidence="2">Uncharacterized protein</fullName>
    </submittedName>
</protein>
<feature type="region of interest" description="Disordered" evidence="1">
    <location>
        <begin position="1"/>
        <end position="60"/>
    </location>
</feature>